<dbReference type="InterPro" id="IPR043502">
    <property type="entry name" value="DNA/RNA_pol_sf"/>
</dbReference>
<dbReference type="AlphaFoldDB" id="A0A7M4DR18"/>
<dbReference type="PROSITE" id="PS50173">
    <property type="entry name" value="UMUC"/>
    <property type="match status" value="1"/>
</dbReference>
<comment type="similarity">
    <text evidence="1">Belongs to the DNA polymerase type-Y family.</text>
</comment>
<dbReference type="InterPro" id="IPR050356">
    <property type="entry name" value="SulA_CellDiv_inhibitor"/>
</dbReference>
<feature type="domain" description="UmuC" evidence="4">
    <location>
        <begin position="59"/>
        <end position="174"/>
    </location>
</feature>
<dbReference type="Gene3D" id="3.30.70.270">
    <property type="match status" value="1"/>
</dbReference>
<keyword evidence="2" id="KW-0227">DNA damage</keyword>
<gene>
    <name evidence="5" type="ORF">HALOF300_04610</name>
</gene>
<dbReference type="Proteomes" id="UP000419743">
    <property type="component" value="Unassembled WGS sequence"/>
</dbReference>
<dbReference type="RefSeq" id="WP_156743208.1">
    <property type="nucleotide sequence ID" value="NZ_CACRYJ010000066.1"/>
</dbReference>
<dbReference type="Pfam" id="PF00817">
    <property type="entry name" value="IMS"/>
    <property type="match status" value="1"/>
</dbReference>
<dbReference type="PANTHER" id="PTHR35369:SF2">
    <property type="entry name" value="BLR3025 PROTEIN"/>
    <property type="match status" value="1"/>
</dbReference>
<dbReference type="SUPFAM" id="SSF56672">
    <property type="entry name" value="DNA/RNA polymerases"/>
    <property type="match status" value="1"/>
</dbReference>
<evidence type="ECO:0000313" key="6">
    <source>
        <dbReference type="Proteomes" id="UP000419743"/>
    </source>
</evidence>
<comment type="function">
    <text evidence="3">Poorly processive, error-prone DNA polymerase involved in untargeted mutagenesis. Copies undamaged DNA at stalled replication forks, which arise in vivo from mismatched or misaligned primer ends. These misaligned primers can be extended by PolIV. Exhibits no 3'-5' exonuclease (proofreading) activity. May be involved in translesional synthesis, in conjunction with the beta clamp from PolIII.</text>
</comment>
<proteinExistence type="inferred from homology"/>
<sequence length="566" mass="60035">MGAAEQLPPPGPAPEVAQLTEAATRLAVLWVPDWPIAAAVAEGLIGAHQSVVLHDGRGVTAVSAKARAAGVRRGMRRRTAQGLCPDLVLLPADEARDVRAFEPLVQGVEEVVPQVQVMRPGVIAVGARGPSRYLGSEEAVAEALVGAVAQASGSEAQVGIADGLLAALLAARTSTVVPPGRSARFLAPRDVRDLIYITTTRQSRAAYTDLVDLLRRLGLSTLADLATMRTAHVLPRFGELGVQAQRLARGLDAYPPQTHRPEPDITTHAELDPPAQRIDTAAFAARRLAEELQSRMVRRGVVCARLRVSARAGSGAELTRTWRIDGALTATELTDRVRWQLEGWLSGRSGQPPSAALTHLELAAEEISPAAAVQDGLWGRVGRGQVQAGRAVLRVQGLIGAEGVLAPVLEGGRSPRDRVRLVTWGDELRPLRDPEAPWPGQIPRPLPATVPAEPVPARLVDAQGDPVRVGRRGELEGDPALVEVRRATRTASSGTVPTAGTVRGAGAVRGTAATAHPITGWAGPWPVHERWWSGTEPRTYLQVVTEGGALLLAGEGGRWWVEGVYD</sequence>
<dbReference type="InterPro" id="IPR001126">
    <property type="entry name" value="UmuC"/>
</dbReference>
<evidence type="ECO:0000313" key="5">
    <source>
        <dbReference type="EMBL" id="VZO39912.1"/>
    </source>
</evidence>
<evidence type="ECO:0000256" key="1">
    <source>
        <dbReference type="ARBA" id="ARBA00010945"/>
    </source>
</evidence>
<comment type="caution">
    <text evidence="5">The sequence shown here is derived from an EMBL/GenBank/DDBJ whole genome shotgun (WGS) entry which is preliminary data.</text>
</comment>
<keyword evidence="6" id="KW-1185">Reference proteome</keyword>
<dbReference type="CDD" id="cd03468">
    <property type="entry name" value="PolY_like"/>
    <property type="match status" value="1"/>
</dbReference>
<evidence type="ECO:0000256" key="3">
    <source>
        <dbReference type="ARBA" id="ARBA00025589"/>
    </source>
</evidence>
<reference evidence="5 6" key="1">
    <citation type="submission" date="2019-11" db="EMBL/GenBank/DDBJ databases">
        <authorList>
            <person name="Criscuolo A."/>
        </authorList>
    </citation>
    <scope>NUCLEOTIDE SEQUENCE [LARGE SCALE GENOMIC DNA]</scope>
    <source>
        <strain evidence="5">CIP111667</strain>
    </source>
</reference>
<dbReference type="Gene3D" id="3.40.1170.60">
    <property type="match status" value="1"/>
</dbReference>
<dbReference type="InterPro" id="IPR043128">
    <property type="entry name" value="Rev_trsase/Diguanyl_cyclase"/>
</dbReference>
<dbReference type="GO" id="GO:0006281">
    <property type="term" value="P:DNA repair"/>
    <property type="evidence" value="ECO:0007669"/>
    <property type="project" value="InterPro"/>
</dbReference>
<organism evidence="5 6">
    <name type="scientific">Occultella aeris</name>
    <dbReference type="NCBI Taxonomy" id="2761496"/>
    <lineage>
        <taxon>Bacteria</taxon>
        <taxon>Bacillati</taxon>
        <taxon>Actinomycetota</taxon>
        <taxon>Actinomycetes</taxon>
        <taxon>Micrococcales</taxon>
        <taxon>Ruaniaceae</taxon>
        <taxon>Occultella</taxon>
    </lineage>
</organism>
<dbReference type="EMBL" id="CACRYJ010000066">
    <property type="protein sequence ID" value="VZO39912.1"/>
    <property type="molecule type" value="Genomic_DNA"/>
</dbReference>
<evidence type="ECO:0000256" key="2">
    <source>
        <dbReference type="ARBA" id="ARBA00022763"/>
    </source>
</evidence>
<accession>A0A7M4DR18</accession>
<protein>
    <submittedName>
        <fullName evidence="5">DNA polymerase IV</fullName>
    </submittedName>
</protein>
<evidence type="ECO:0000259" key="4">
    <source>
        <dbReference type="PROSITE" id="PS50173"/>
    </source>
</evidence>
<dbReference type="PANTHER" id="PTHR35369">
    <property type="entry name" value="BLR3025 PROTEIN-RELATED"/>
    <property type="match status" value="1"/>
</dbReference>
<name>A0A7M4DR18_9MICO</name>